<evidence type="ECO:0000313" key="2">
    <source>
        <dbReference type="EMBL" id="GEN04597.1"/>
    </source>
</evidence>
<evidence type="ECO:0000313" key="1">
    <source>
        <dbReference type="EMBL" id="GAN62668.1"/>
    </source>
</evidence>
<keyword evidence="4" id="KW-1185">Reference proteome</keyword>
<evidence type="ECO:0000313" key="6">
    <source>
        <dbReference type="Proteomes" id="UP000321104"/>
    </source>
</evidence>
<reference evidence="1 4" key="1">
    <citation type="submission" date="2012-11" db="EMBL/GenBank/DDBJ databases">
        <title>Whole genome sequence of Acetobacter indonesiensis 5H-1.</title>
        <authorList>
            <person name="Azuma Y."/>
            <person name="Higashiura N."/>
            <person name="Hirakawa H."/>
            <person name="Matsushita K."/>
        </authorList>
    </citation>
    <scope>NUCLEOTIDE SEQUENCE [LARGE SCALE GENOMIC DNA]</scope>
    <source>
        <strain evidence="1 4">5H-1</strain>
    </source>
</reference>
<dbReference type="Proteomes" id="UP000321104">
    <property type="component" value="Unassembled WGS sequence"/>
</dbReference>
<reference evidence="5" key="2">
    <citation type="submission" date="2014-06" db="EMBL/GenBank/DDBJ databases">
        <authorList>
            <person name="Winans N.J."/>
            <person name="Newell P.D."/>
            <person name="Douglas A.E."/>
        </authorList>
    </citation>
    <scope>NUCLEOTIDE SEQUENCE [LARGE SCALE GENOMIC DNA]</scope>
</reference>
<protein>
    <submittedName>
        <fullName evidence="3">Uncharacterized protein</fullName>
    </submittedName>
</protein>
<evidence type="ECO:0000313" key="5">
    <source>
        <dbReference type="Proteomes" id="UP000194641"/>
    </source>
</evidence>
<accession>A0A252AMV2</accession>
<gene>
    <name evidence="1" type="ORF">Abin_012_015</name>
    <name evidence="2" type="ORF">AIN02nite_26220</name>
    <name evidence="3" type="ORF">HK17_12810</name>
</gene>
<dbReference type="EMBL" id="BAMW01000012">
    <property type="protein sequence ID" value="GAN62668.1"/>
    <property type="molecule type" value="Genomic_DNA"/>
</dbReference>
<dbReference type="Proteomes" id="UP000032673">
    <property type="component" value="Unassembled WGS sequence"/>
</dbReference>
<dbReference type="Proteomes" id="UP000194641">
    <property type="component" value="Unassembled WGS sequence"/>
</dbReference>
<reference evidence="2 6" key="4">
    <citation type="submission" date="2019-07" db="EMBL/GenBank/DDBJ databases">
        <title>Whole genome shotgun sequence of Acetobacter indonesiensis NBRC 16471.</title>
        <authorList>
            <person name="Hosoyama A."/>
            <person name="Uohara A."/>
            <person name="Ohji S."/>
            <person name="Ichikawa N."/>
        </authorList>
    </citation>
    <scope>NUCLEOTIDE SEQUENCE [LARGE SCALE GENOMIC DNA]</scope>
    <source>
        <strain evidence="2 6">NBRC 16471</strain>
    </source>
</reference>
<sequence>MRIPHESQGAVGREYIALADEVVAAILVTVREGWALAAIDGETASEGEVVMTERLRDGMRQALTSGTLAWGKSFIVALGMESRSTPDVMTPDGRTDIPLYVVEVFLRYAEHDPHAIIECKRLDGSNTYLCREYVIEGVDRFRSGKYAENHASGFMAGYLLSGDALSAAAGVNAYLGRVERADEQIVLSPVVEHPAFWRSEHARTVERPAIAIHHALLGLTAGS</sequence>
<dbReference type="EMBL" id="BJXQ01000022">
    <property type="protein sequence ID" value="GEN04597.1"/>
    <property type="molecule type" value="Genomic_DNA"/>
</dbReference>
<dbReference type="AlphaFoldDB" id="A0A252AMV2"/>
<evidence type="ECO:0000313" key="4">
    <source>
        <dbReference type="Proteomes" id="UP000032673"/>
    </source>
</evidence>
<comment type="caution">
    <text evidence="3">The sequence shown here is derived from an EMBL/GenBank/DDBJ whole genome shotgun (WGS) entry which is preliminary data.</text>
</comment>
<evidence type="ECO:0000313" key="3">
    <source>
        <dbReference type="EMBL" id="OUI91049.1"/>
    </source>
</evidence>
<reference evidence="3" key="3">
    <citation type="submission" date="2014-06" db="EMBL/GenBank/DDBJ databases">
        <authorList>
            <person name="Ju J."/>
            <person name="Zhang J."/>
        </authorList>
    </citation>
    <scope>NUCLEOTIDE SEQUENCE [LARGE SCALE GENOMIC DNA]</scope>
    <source>
        <strain evidence="3">DmL_051</strain>
    </source>
</reference>
<dbReference type="EMBL" id="JOPA01000045">
    <property type="protein sequence ID" value="OUI91049.1"/>
    <property type="molecule type" value="Genomic_DNA"/>
</dbReference>
<organism evidence="3 5">
    <name type="scientific">Acetobacter indonesiensis</name>
    <dbReference type="NCBI Taxonomy" id="104101"/>
    <lineage>
        <taxon>Bacteria</taxon>
        <taxon>Pseudomonadati</taxon>
        <taxon>Pseudomonadota</taxon>
        <taxon>Alphaproteobacteria</taxon>
        <taxon>Acetobacterales</taxon>
        <taxon>Acetobacteraceae</taxon>
        <taxon>Acetobacter</taxon>
    </lineage>
</organism>
<proteinExistence type="predicted"/>
<name>A0A252AMV2_9PROT</name>